<feature type="transmembrane region" description="Helical" evidence="1">
    <location>
        <begin position="76"/>
        <end position="105"/>
    </location>
</feature>
<protein>
    <submittedName>
        <fullName evidence="3">Membrane protein</fullName>
    </submittedName>
</protein>
<keyword evidence="1" id="KW-1133">Transmembrane helix</keyword>
<dbReference type="Pfam" id="PF07331">
    <property type="entry name" value="TctB"/>
    <property type="match status" value="1"/>
</dbReference>
<dbReference type="Proteomes" id="UP000036027">
    <property type="component" value="Unassembled WGS sequence"/>
</dbReference>
<proteinExistence type="predicted"/>
<reference evidence="3 4" key="1">
    <citation type="submission" date="2014-11" db="EMBL/GenBank/DDBJ databases">
        <title>Genome of a novel goose pathogen.</title>
        <authorList>
            <person name="Hansen C.M."/>
            <person name="Hueffer K."/>
            <person name="Choi S.C."/>
        </authorList>
    </citation>
    <scope>NUCLEOTIDE SEQUENCE [LARGE SCALE GENOMIC DNA]</scope>
    <source>
        <strain evidence="3 4">KH1503</strain>
    </source>
</reference>
<dbReference type="AlphaFoldDB" id="A0A0J0YSG1"/>
<evidence type="ECO:0000259" key="2">
    <source>
        <dbReference type="Pfam" id="PF07331"/>
    </source>
</evidence>
<comment type="caution">
    <text evidence="3">The sequence shown here is derived from an EMBL/GenBank/DDBJ whole genome shotgun (WGS) entry which is preliminary data.</text>
</comment>
<feature type="domain" description="DUF1468" evidence="2">
    <location>
        <begin position="6"/>
        <end position="140"/>
    </location>
</feature>
<feature type="transmembrane region" description="Helical" evidence="1">
    <location>
        <begin position="117"/>
        <end position="139"/>
    </location>
</feature>
<gene>
    <name evidence="3" type="ORF">PL75_05290</name>
</gene>
<dbReference type="PATRIC" id="fig|1470200.3.peg.2226"/>
<evidence type="ECO:0000256" key="1">
    <source>
        <dbReference type="SAM" id="Phobius"/>
    </source>
</evidence>
<accession>A0A0J0YSG1</accession>
<dbReference type="STRING" id="1470200.PL75_05290"/>
<organism evidence="3 4">
    <name type="scientific">Neisseria arctica</name>
    <dbReference type="NCBI Taxonomy" id="1470200"/>
    <lineage>
        <taxon>Bacteria</taxon>
        <taxon>Pseudomonadati</taxon>
        <taxon>Pseudomonadota</taxon>
        <taxon>Betaproteobacteria</taxon>
        <taxon>Neisseriales</taxon>
        <taxon>Neisseriaceae</taxon>
        <taxon>Neisseria</taxon>
    </lineage>
</organism>
<keyword evidence="1" id="KW-0472">Membrane</keyword>
<evidence type="ECO:0000313" key="3">
    <source>
        <dbReference type="EMBL" id="KLT73080.1"/>
    </source>
</evidence>
<sequence length="145" mass="15766">MRAERIFAALLLVASLFFLWLAWGYTAPIAYDPLGPRPYPVLILSLLAACSLFLAVRPKQEKIDQSHTPNLITKLILCLAAMLLYAVFFELLGFPLATALMAFAVGKLFGGRTLPCIVSGVAMGIGLFFLFNNLLDVVLPAGFGM</sequence>
<name>A0A0J0YSG1_9NEIS</name>
<dbReference type="RefSeq" id="WP_047760876.1">
    <property type="nucleotide sequence ID" value="NZ_CP091510.1"/>
</dbReference>
<keyword evidence="4" id="KW-1185">Reference proteome</keyword>
<dbReference type="OrthoDB" id="8795337at2"/>
<dbReference type="InterPro" id="IPR009936">
    <property type="entry name" value="DUF1468"/>
</dbReference>
<evidence type="ECO:0000313" key="4">
    <source>
        <dbReference type="Proteomes" id="UP000036027"/>
    </source>
</evidence>
<feature type="transmembrane region" description="Helical" evidence="1">
    <location>
        <begin position="40"/>
        <end position="56"/>
    </location>
</feature>
<keyword evidence="1" id="KW-0812">Transmembrane</keyword>
<dbReference type="EMBL" id="JTDO01000006">
    <property type="protein sequence ID" value="KLT73080.1"/>
    <property type="molecule type" value="Genomic_DNA"/>
</dbReference>